<sequence>MILFLIIGCGGRTNETESKTSAENEEIKEDIVDNLRFGGCGKFRNEEGDEAYMSVTHTEGEKQLKGICFGQNMNEPIWTGEFAGEVMSSDDYLFEIEVAYQINGNTVKVKEKWKIVDNMTFELVEGDPNRPKLPTEYVLINCINDFPEQQMFIEHNKMDYSHIKAEEKYYKAIDVNGSVIVKLKYYEGKAEVTGDVLGKVGEGEIWTGLITGNCINGKKIVCV</sequence>
<dbReference type="RefSeq" id="WP_202857777.1">
    <property type="nucleotide sequence ID" value="NZ_JAEUGD010000059.1"/>
</dbReference>
<proteinExistence type="predicted"/>
<evidence type="ECO:0000313" key="2">
    <source>
        <dbReference type="Proteomes" id="UP000614216"/>
    </source>
</evidence>
<dbReference type="Proteomes" id="UP000614216">
    <property type="component" value="Unassembled WGS sequence"/>
</dbReference>
<comment type="caution">
    <text evidence="1">The sequence shown here is derived from an EMBL/GenBank/DDBJ whole genome shotgun (WGS) entry which is preliminary data.</text>
</comment>
<reference evidence="1" key="1">
    <citation type="submission" date="2021-01" db="EMBL/GenBank/DDBJ databases">
        <title>Fulvivirga kasyanovii gen. nov., sp nov., a novel member of the phylum Bacteroidetes isolated from seawater in a mussel farm.</title>
        <authorList>
            <person name="Zhao L.-H."/>
            <person name="Wang Z.-J."/>
        </authorList>
    </citation>
    <scope>NUCLEOTIDE SEQUENCE</scope>
    <source>
        <strain evidence="1">29W222</strain>
    </source>
</reference>
<gene>
    <name evidence="1" type="ORF">JMN32_18115</name>
</gene>
<dbReference type="EMBL" id="JAEUGD010000059">
    <property type="protein sequence ID" value="MBL6448235.1"/>
    <property type="molecule type" value="Genomic_DNA"/>
</dbReference>
<evidence type="ECO:0000313" key="1">
    <source>
        <dbReference type="EMBL" id="MBL6448235.1"/>
    </source>
</evidence>
<accession>A0A937KFG4</accession>
<keyword evidence="2" id="KW-1185">Reference proteome</keyword>
<name>A0A937KFG4_9BACT</name>
<protein>
    <submittedName>
        <fullName evidence="1">Uncharacterized protein</fullName>
    </submittedName>
</protein>
<organism evidence="1 2">
    <name type="scientific">Fulvivirga marina</name>
    <dbReference type="NCBI Taxonomy" id="2494733"/>
    <lineage>
        <taxon>Bacteria</taxon>
        <taxon>Pseudomonadati</taxon>
        <taxon>Bacteroidota</taxon>
        <taxon>Cytophagia</taxon>
        <taxon>Cytophagales</taxon>
        <taxon>Fulvivirgaceae</taxon>
        <taxon>Fulvivirga</taxon>
    </lineage>
</organism>
<dbReference type="AlphaFoldDB" id="A0A937KFG4"/>